<organism evidence="3 4">
    <name type="scientific">Swaminathania salitolerans</name>
    <dbReference type="NCBI Taxonomy" id="182838"/>
    <lineage>
        <taxon>Bacteria</taxon>
        <taxon>Pseudomonadati</taxon>
        <taxon>Pseudomonadota</taxon>
        <taxon>Alphaproteobacteria</taxon>
        <taxon>Acetobacterales</taxon>
        <taxon>Acetobacteraceae</taxon>
        <taxon>Swaminathania</taxon>
    </lineage>
</organism>
<dbReference type="PANTHER" id="PTHR12169">
    <property type="entry name" value="ATPASE N2B"/>
    <property type="match status" value="1"/>
</dbReference>
<dbReference type="AlphaFoldDB" id="A0A511BQB2"/>
<keyword evidence="4" id="KW-1185">Reference proteome</keyword>
<evidence type="ECO:0000256" key="2">
    <source>
        <dbReference type="ARBA" id="ARBA00022840"/>
    </source>
</evidence>
<keyword evidence="3" id="KW-0131">Cell cycle</keyword>
<evidence type="ECO:0000313" key="3">
    <source>
        <dbReference type="EMBL" id="GEL02455.1"/>
    </source>
</evidence>
<evidence type="ECO:0000256" key="1">
    <source>
        <dbReference type="ARBA" id="ARBA00022741"/>
    </source>
</evidence>
<comment type="caution">
    <text evidence="3">The sequence shown here is derived from an EMBL/GenBank/DDBJ whole genome shotgun (WGS) entry which is preliminary data.</text>
</comment>
<reference evidence="3 4" key="1">
    <citation type="submission" date="2019-07" db="EMBL/GenBank/DDBJ databases">
        <title>Whole genome shotgun sequence of Swaminathania salitolerans NBRC 104436.</title>
        <authorList>
            <person name="Hosoyama A."/>
            <person name="Uohara A."/>
            <person name="Ohji S."/>
            <person name="Ichikawa N."/>
        </authorList>
    </citation>
    <scope>NUCLEOTIDE SEQUENCE [LARGE SCALE GENOMIC DNA]</scope>
    <source>
        <strain evidence="3 4">NBRC 104436</strain>
    </source>
</reference>
<dbReference type="NCBIfam" id="NF040713">
    <property type="entry name" value="ZapE"/>
    <property type="match status" value="1"/>
</dbReference>
<accession>A0A511BQB2</accession>
<dbReference type="InterPro" id="IPR027417">
    <property type="entry name" value="P-loop_NTPase"/>
</dbReference>
<dbReference type="RefSeq" id="WP_186807725.1">
    <property type="nucleotide sequence ID" value="NZ_BJVC01000003.1"/>
</dbReference>
<sequence>MSYSSPVPSRSGDMRPDMTPIRGKGVFATYEQLVSSGTLQPDPAQRAAAMALDRLATELTRRHEGGDGFLSRLTRRRPQPLRGLYLVGDVGRGKTMLMDLFCREIALEKKRRIHFHVFMQEVLRVLNRPQSRQTRREDPVRDLAGKLHAQYDLLCFDEFQINDMSDALLVLRLLDLTMALGTVVVATSNTAPDALMKSQTQNRATMKPYLEAFSAHMDVLTLEAVRDYRRGRLPDETVWLVPDSAENSTLLRQAFEAATGGRAEPGTVAVGSRRIAVPACRDRVAWFGFEDLCGTPLGPADYLALASQFHTLFLDAIPALVPDDFDKVRRFITLVDVLYENRVRLRASAASLPETLYRTGENARAFERTASRLDEMRAQGWGEGQDEE</sequence>
<dbReference type="GO" id="GO:0005524">
    <property type="term" value="F:ATP binding"/>
    <property type="evidence" value="ECO:0007669"/>
    <property type="project" value="UniProtKB-KW"/>
</dbReference>
<dbReference type="SUPFAM" id="SSF52540">
    <property type="entry name" value="P-loop containing nucleoside triphosphate hydrolases"/>
    <property type="match status" value="1"/>
</dbReference>
<dbReference type="GO" id="GO:0016887">
    <property type="term" value="F:ATP hydrolysis activity"/>
    <property type="evidence" value="ECO:0007669"/>
    <property type="project" value="InterPro"/>
</dbReference>
<dbReference type="EMBL" id="BJVC01000003">
    <property type="protein sequence ID" value="GEL02455.1"/>
    <property type="molecule type" value="Genomic_DNA"/>
</dbReference>
<dbReference type="Pfam" id="PF03969">
    <property type="entry name" value="AFG1_ATPase"/>
    <property type="match status" value="1"/>
</dbReference>
<dbReference type="GO" id="GO:0051301">
    <property type="term" value="P:cell division"/>
    <property type="evidence" value="ECO:0007669"/>
    <property type="project" value="UniProtKB-KW"/>
</dbReference>
<dbReference type="PANTHER" id="PTHR12169:SF6">
    <property type="entry name" value="AFG1-LIKE ATPASE"/>
    <property type="match status" value="1"/>
</dbReference>
<evidence type="ECO:0000313" key="4">
    <source>
        <dbReference type="Proteomes" id="UP000321405"/>
    </source>
</evidence>
<protein>
    <submittedName>
        <fullName evidence="3">Cell division protein ZapE</fullName>
    </submittedName>
</protein>
<dbReference type="Gene3D" id="3.40.50.300">
    <property type="entry name" value="P-loop containing nucleotide triphosphate hydrolases"/>
    <property type="match status" value="1"/>
</dbReference>
<dbReference type="Proteomes" id="UP000321405">
    <property type="component" value="Unassembled WGS sequence"/>
</dbReference>
<gene>
    <name evidence="3" type="ORF">SSA02_16180</name>
</gene>
<name>A0A511BQB2_9PROT</name>
<keyword evidence="2" id="KW-0067">ATP-binding</keyword>
<proteinExistence type="predicted"/>
<keyword evidence="1" id="KW-0547">Nucleotide-binding</keyword>
<dbReference type="InterPro" id="IPR005654">
    <property type="entry name" value="ATPase_AFG1-like"/>
</dbReference>
<dbReference type="GO" id="GO:0005737">
    <property type="term" value="C:cytoplasm"/>
    <property type="evidence" value="ECO:0007669"/>
    <property type="project" value="TreeGrafter"/>
</dbReference>
<keyword evidence="3" id="KW-0132">Cell division</keyword>